<evidence type="ECO:0000313" key="2">
    <source>
        <dbReference type="Proteomes" id="UP000053051"/>
    </source>
</evidence>
<keyword evidence="2" id="KW-1185">Reference proteome</keyword>
<dbReference type="STRING" id="1165094.RINTHH_1430"/>
<proteinExistence type="predicted"/>
<organism evidence="1 2">
    <name type="scientific">Richelia intracellularis HH01</name>
    <dbReference type="NCBI Taxonomy" id="1165094"/>
    <lineage>
        <taxon>Bacteria</taxon>
        <taxon>Bacillati</taxon>
        <taxon>Cyanobacteriota</taxon>
        <taxon>Cyanophyceae</taxon>
        <taxon>Nostocales</taxon>
        <taxon>Nostocaceae</taxon>
        <taxon>Richelia</taxon>
    </lineage>
</organism>
<comment type="caution">
    <text evidence="1">The sequence shown here is derived from an EMBL/GenBank/DDBJ whole genome shotgun (WGS) entry which is preliminary data.</text>
</comment>
<evidence type="ECO:0000313" key="1">
    <source>
        <dbReference type="EMBL" id="CCH66298.1"/>
    </source>
</evidence>
<sequence length="209" mass="23862">MNISGGSTTLFDSPTSQTGKMILEKLPELGVDLQVCPRTTCLQIDLILLAIEALELGGSETILGFAEELHLKDIIKHRVNLWRIRSTNPLRRAYIRRHLSITEAKALVIITCYVARQLTVVIRQLMMMSQQLYEKQIPLEQHLRLASYLERFRAHFKSRMNPGRSGILALNTDEELNKLAISLLGKLLFCTGTYGMQRFWISLFYGVLE</sequence>
<evidence type="ECO:0008006" key="3">
    <source>
        <dbReference type="Google" id="ProtNLM"/>
    </source>
</evidence>
<accession>M1WYX8</accession>
<reference evidence="2" key="2">
    <citation type="submission" date="2016-01" db="EMBL/GenBank/DDBJ databases">
        <title>Diatom-associated endosymboitic cyanobacterium lacks core nitrogen metabolism enzymes.</title>
        <authorList>
            <person name="Hilton J.A."/>
            <person name="Foster R.A."/>
            <person name="Tripp H.J."/>
            <person name="Carter B.J."/>
            <person name="Zehr J.P."/>
            <person name="Villareal T.A."/>
        </authorList>
    </citation>
    <scope>NUCLEOTIDE SEQUENCE [LARGE SCALE GENOMIC DNA]</scope>
    <source>
        <strain evidence="2">HH01</strain>
    </source>
</reference>
<dbReference type="OrthoDB" id="509618at2"/>
<dbReference type="EMBL" id="CAIY01000006">
    <property type="protein sequence ID" value="CCH66298.1"/>
    <property type="molecule type" value="Genomic_DNA"/>
</dbReference>
<gene>
    <name evidence="1" type="ORF">RINTHH_1430</name>
</gene>
<dbReference type="Proteomes" id="UP000053051">
    <property type="component" value="Unassembled WGS sequence"/>
</dbReference>
<protein>
    <recommendedName>
        <fullName evidence="3">DUF3038 domain-containing protein</fullName>
    </recommendedName>
</protein>
<dbReference type="AlphaFoldDB" id="M1WYX8"/>
<dbReference type="RefSeq" id="WP_008231606.1">
    <property type="nucleotide sequence ID" value="NZ_CAIY01000006.1"/>
</dbReference>
<dbReference type="InterPro" id="IPR021399">
    <property type="entry name" value="DUF3038"/>
</dbReference>
<reference evidence="1 2" key="1">
    <citation type="submission" date="2012-05" db="EMBL/GenBank/DDBJ databases">
        <authorList>
            <person name="Hilton J."/>
        </authorList>
    </citation>
    <scope>NUCLEOTIDE SEQUENCE [LARGE SCALE GENOMIC DNA]</scope>
    <source>
        <strain evidence="1 2">HH01</strain>
    </source>
</reference>
<dbReference type="Pfam" id="PF11237">
    <property type="entry name" value="DUF3038"/>
    <property type="match status" value="1"/>
</dbReference>
<name>M1WYX8_9NOST</name>